<dbReference type="GO" id="GO:0005634">
    <property type="term" value="C:nucleus"/>
    <property type="evidence" value="ECO:0007669"/>
    <property type="project" value="TreeGrafter"/>
</dbReference>
<dbReference type="InterPro" id="IPR019370">
    <property type="entry name" value="E2F-assoc_phosphoprotein"/>
</dbReference>
<feature type="compositionally biased region" description="Gly residues" evidence="1">
    <location>
        <begin position="101"/>
        <end position="110"/>
    </location>
</feature>
<name>A0A150GZA5_GONPE</name>
<evidence type="ECO:0000313" key="3">
    <source>
        <dbReference type="Proteomes" id="UP000075714"/>
    </source>
</evidence>
<organism evidence="2 3">
    <name type="scientific">Gonium pectorale</name>
    <name type="common">Green alga</name>
    <dbReference type="NCBI Taxonomy" id="33097"/>
    <lineage>
        <taxon>Eukaryota</taxon>
        <taxon>Viridiplantae</taxon>
        <taxon>Chlorophyta</taxon>
        <taxon>core chlorophytes</taxon>
        <taxon>Chlorophyceae</taxon>
        <taxon>CS clade</taxon>
        <taxon>Chlamydomonadales</taxon>
        <taxon>Volvocaceae</taxon>
        <taxon>Gonium</taxon>
    </lineage>
</organism>
<dbReference type="AlphaFoldDB" id="A0A150GZA5"/>
<feature type="region of interest" description="Disordered" evidence="1">
    <location>
        <begin position="1"/>
        <end position="33"/>
    </location>
</feature>
<evidence type="ECO:0000256" key="1">
    <source>
        <dbReference type="SAM" id="MobiDB-lite"/>
    </source>
</evidence>
<feature type="compositionally biased region" description="Basic residues" evidence="1">
    <location>
        <begin position="111"/>
        <end position="122"/>
    </location>
</feature>
<dbReference type="OrthoDB" id="122464at2759"/>
<accession>A0A150GZA5</accession>
<dbReference type="STRING" id="33097.A0A150GZA5"/>
<reference evidence="3" key="1">
    <citation type="journal article" date="2016" name="Nat. Commun.">
        <title>The Gonium pectorale genome demonstrates co-option of cell cycle regulation during the evolution of multicellularity.</title>
        <authorList>
            <person name="Hanschen E.R."/>
            <person name="Marriage T.N."/>
            <person name="Ferris P.J."/>
            <person name="Hamaji T."/>
            <person name="Toyoda A."/>
            <person name="Fujiyama A."/>
            <person name="Neme R."/>
            <person name="Noguchi H."/>
            <person name="Minakuchi Y."/>
            <person name="Suzuki M."/>
            <person name="Kawai-Toyooka H."/>
            <person name="Smith D.R."/>
            <person name="Sparks H."/>
            <person name="Anderson J."/>
            <person name="Bakaric R."/>
            <person name="Luria V."/>
            <person name="Karger A."/>
            <person name="Kirschner M.W."/>
            <person name="Durand P.M."/>
            <person name="Michod R.E."/>
            <person name="Nozaki H."/>
            <person name="Olson B.J."/>
        </authorList>
    </citation>
    <scope>NUCLEOTIDE SEQUENCE [LARGE SCALE GENOMIC DNA]</scope>
    <source>
        <strain evidence="3">NIES-2863</strain>
    </source>
</reference>
<dbReference type="PANTHER" id="PTHR15967:SF0">
    <property type="entry name" value="E2F-ASSOCIATED PHOSPHOPROTEIN"/>
    <property type="match status" value="1"/>
</dbReference>
<feature type="compositionally biased region" description="Acidic residues" evidence="1">
    <location>
        <begin position="1"/>
        <end position="13"/>
    </location>
</feature>
<dbReference type="EMBL" id="LSYV01000004">
    <property type="protein sequence ID" value="KXZ55171.1"/>
    <property type="molecule type" value="Genomic_DNA"/>
</dbReference>
<feature type="region of interest" description="Disordered" evidence="1">
    <location>
        <begin position="85"/>
        <end position="122"/>
    </location>
</feature>
<dbReference type="Pfam" id="PF10238">
    <property type="entry name" value="Eapp_C"/>
    <property type="match status" value="1"/>
</dbReference>
<evidence type="ECO:0008006" key="4">
    <source>
        <dbReference type="Google" id="ProtNLM"/>
    </source>
</evidence>
<dbReference type="PANTHER" id="PTHR15967">
    <property type="entry name" value="E2F-ASSOCIATED PHOSPHOPROTEIN"/>
    <property type="match status" value="1"/>
</dbReference>
<evidence type="ECO:0000313" key="2">
    <source>
        <dbReference type="EMBL" id="KXZ55171.1"/>
    </source>
</evidence>
<gene>
    <name evidence="2" type="ORF">GPECTOR_3g318</name>
</gene>
<dbReference type="Proteomes" id="UP000075714">
    <property type="component" value="Unassembled WGS sequence"/>
</dbReference>
<comment type="caution">
    <text evidence="2">The sequence shown here is derived from an EMBL/GenBank/DDBJ whole genome shotgun (WGS) entry which is preliminary data.</text>
</comment>
<protein>
    <recommendedName>
        <fullName evidence="4">E2F-associated phosphoprotein</fullName>
    </recommendedName>
</protein>
<keyword evidence="3" id="KW-1185">Reference proteome</keyword>
<sequence>MGESGSGDDSDGEDAPRQEPDPLYDETADDKDAAWVERQRQGRISDAVLSCPGCFTTLSIDCQRHEKYHNQFRAMFVMNCKVEEDGGEGGAGGAEFDPSGGSSGPAGGAHGGRRPKRAKPSAKYRRVLCGVCDTEVGAYEVDEELYHFYHVFPSNA</sequence>
<proteinExistence type="predicted"/>